<reference evidence="22" key="2">
    <citation type="submission" date="2021-09" db="EMBL/GenBank/DDBJ databases">
        <authorList>
            <person name="Gilroy R."/>
        </authorList>
    </citation>
    <scope>NUCLEOTIDE SEQUENCE</scope>
    <source>
        <strain evidence="22">7318</strain>
    </source>
</reference>
<dbReference type="GO" id="GO:0009252">
    <property type="term" value="P:peptidoglycan biosynthetic process"/>
    <property type="evidence" value="ECO:0007669"/>
    <property type="project" value="UniProtKB-UniRule"/>
</dbReference>
<dbReference type="HAMAP" id="MF_01631">
    <property type="entry name" value="GlmU"/>
    <property type="match status" value="1"/>
</dbReference>
<comment type="caution">
    <text evidence="20">Lacks conserved residue(s) required for the propagation of feature annotation.</text>
</comment>
<evidence type="ECO:0000256" key="20">
    <source>
        <dbReference type="HAMAP-Rule" id="MF_01631"/>
    </source>
</evidence>
<keyword evidence="13 20" id="KW-0573">Peptidoglycan synthesis</keyword>
<comment type="catalytic activity">
    <reaction evidence="17 20">
        <text>alpha-D-glucosamine 1-phosphate + acetyl-CoA = N-acetyl-alpha-D-glucosamine 1-phosphate + CoA + H(+)</text>
        <dbReference type="Rhea" id="RHEA:13725"/>
        <dbReference type="ChEBI" id="CHEBI:15378"/>
        <dbReference type="ChEBI" id="CHEBI:57287"/>
        <dbReference type="ChEBI" id="CHEBI:57288"/>
        <dbReference type="ChEBI" id="CHEBI:57776"/>
        <dbReference type="ChEBI" id="CHEBI:58516"/>
        <dbReference type="EC" id="2.3.1.157"/>
    </reaction>
</comment>
<dbReference type="GO" id="GO:0071555">
    <property type="term" value="P:cell wall organization"/>
    <property type="evidence" value="ECO:0007669"/>
    <property type="project" value="UniProtKB-KW"/>
</dbReference>
<comment type="subcellular location">
    <subcellularLocation>
        <location evidence="1 20">Cytoplasm</location>
    </subcellularLocation>
</comment>
<dbReference type="Pfam" id="PF00132">
    <property type="entry name" value="Hexapep"/>
    <property type="match status" value="2"/>
</dbReference>
<evidence type="ECO:0000256" key="17">
    <source>
        <dbReference type="ARBA" id="ARBA00048247"/>
    </source>
</evidence>
<comment type="catalytic activity">
    <reaction evidence="18 20">
        <text>N-acetyl-alpha-D-glucosamine 1-phosphate + UTP + H(+) = UDP-N-acetyl-alpha-D-glucosamine + diphosphate</text>
        <dbReference type="Rhea" id="RHEA:13509"/>
        <dbReference type="ChEBI" id="CHEBI:15378"/>
        <dbReference type="ChEBI" id="CHEBI:33019"/>
        <dbReference type="ChEBI" id="CHEBI:46398"/>
        <dbReference type="ChEBI" id="CHEBI:57705"/>
        <dbReference type="ChEBI" id="CHEBI:57776"/>
        <dbReference type="EC" id="2.7.7.23"/>
    </reaction>
</comment>
<evidence type="ECO:0000256" key="16">
    <source>
        <dbReference type="ARBA" id="ARBA00023316"/>
    </source>
</evidence>
<evidence type="ECO:0000256" key="19">
    <source>
        <dbReference type="ARBA" id="ARBA00049628"/>
    </source>
</evidence>
<comment type="pathway">
    <text evidence="2 20">Nucleotide-sugar biosynthesis; UDP-N-acetyl-alpha-D-glucosamine biosynthesis; N-acetyl-alpha-D-glucosamine 1-phosphate from alpha-D-glucosamine 6-phosphate (route II): step 2/2.</text>
</comment>
<keyword evidence="7 20" id="KW-0808">Transferase</keyword>
<dbReference type="GO" id="GO:0009245">
    <property type="term" value="P:lipid A biosynthetic process"/>
    <property type="evidence" value="ECO:0007669"/>
    <property type="project" value="UniProtKB-UniRule"/>
</dbReference>
<keyword evidence="14 20" id="KW-0511">Multifunctional enzyme</keyword>
<dbReference type="NCBIfam" id="TIGR01173">
    <property type="entry name" value="glmU"/>
    <property type="match status" value="1"/>
</dbReference>
<dbReference type="GO" id="GO:0003977">
    <property type="term" value="F:UDP-N-acetylglucosamine diphosphorylase activity"/>
    <property type="evidence" value="ECO:0007669"/>
    <property type="project" value="UniProtKB-UniRule"/>
</dbReference>
<dbReference type="GO" id="GO:0000287">
    <property type="term" value="F:magnesium ion binding"/>
    <property type="evidence" value="ECO:0007669"/>
    <property type="project" value="UniProtKB-UniRule"/>
</dbReference>
<evidence type="ECO:0000256" key="6">
    <source>
        <dbReference type="ARBA" id="ARBA00022490"/>
    </source>
</evidence>
<evidence type="ECO:0000256" key="15">
    <source>
        <dbReference type="ARBA" id="ARBA00023315"/>
    </source>
</evidence>
<proteinExistence type="inferred from homology"/>
<evidence type="ECO:0000256" key="14">
    <source>
        <dbReference type="ARBA" id="ARBA00023268"/>
    </source>
</evidence>
<dbReference type="Pfam" id="PF00483">
    <property type="entry name" value="NTP_transferase"/>
    <property type="match status" value="1"/>
</dbReference>
<dbReference type="PANTHER" id="PTHR43584">
    <property type="entry name" value="NUCLEOTIDYL TRANSFERASE"/>
    <property type="match status" value="1"/>
</dbReference>
<feature type="binding site" evidence="20">
    <location>
        <position position="153"/>
    </location>
    <ligand>
        <name>UDP-N-acetyl-alpha-D-glucosamine</name>
        <dbReference type="ChEBI" id="CHEBI:57705"/>
    </ligand>
</feature>
<dbReference type="InterPro" id="IPR038009">
    <property type="entry name" value="GlmU_C_LbH"/>
</dbReference>
<dbReference type="Gene3D" id="2.160.10.10">
    <property type="entry name" value="Hexapeptide repeat proteins"/>
    <property type="match status" value="1"/>
</dbReference>
<feature type="binding site" evidence="20">
    <location>
        <position position="36"/>
    </location>
    <ligand>
        <name>UDP-N-acetyl-alpha-D-glucosamine</name>
        <dbReference type="ChEBI" id="CHEBI:57705"/>
    </ligand>
</feature>
<dbReference type="CDD" id="cd03353">
    <property type="entry name" value="LbH_GlmU_C"/>
    <property type="match status" value="1"/>
</dbReference>
<dbReference type="Gene3D" id="3.90.550.10">
    <property type="entry name" value="Spore Coat Polysaccharide Biosynthesis Protein SpsA, Chain A"/>
    <property type="match status" value="1"/>
</dbReference>
<comment type="pathway">
    <text evidence="3 20">Nucleotide-sugar biosynthesis; UDP-N-acetyl-alpha-D-glucosamine biosynthesis; UDP-N-acetyl-alpha-D-glucosamine from N-acetyl-alpha-D-glucosamine 1-phosphate: step 1/1.</text>
</comment>
<feature type="binding site" evidence="20">
    <location>
        <begin position="399"/>
        <end position="400"/>
    </location>
    <ligand>
        <name>acetyl-CoA</name>
        <dbReference type="ChEBI" id="CHEBI:57288"/>
    </ligand>
</feature>
<comment type="pathway">
    <text evidence="20">Bacterial outer membrane biogenesis; LPS lipid A biosynthesis.</text>
</comment>
<evidence type="ECO:0000256" key="12">
    <source>
        <dbReference type="ARBA" id="ARBA00022960"/>
    </source>
</evidence>
<dbReference type="InterPro" id="IPR001451">
    <property type="entry name" value="Hexapep"/>
</dbReference>
<evidence type="ECO:0000256" key="3">
    <source>
        <dbReference type="ARBA" id="ARBA00005208"/>
    </source>
</evidence>
<dbReference type="GO" id="GO:0005737">
    <property type="term" value="C:cytoplasm"/>
    <property type="evidence" value="ECO:0007669"/>
    <property type="project" value="UniProtKB-SubCell"/>
</dbReference>
<dbReference type="InterPro" id="IPR005882">
    <property type="entry name" value="Bifunctional_GlmU"/>
</dbReference>
<feature type="binding site" evidence="20">
    <location>
        <begin position="91"/>
        <end position="92"/>
    </location>
    <ligand>
        <name>UDP-N-acetyl-alpha-D-glucosamine</name>
        <dbReference type="ChEBI" id="CHEBI:57705"/>
    </ligand>
</feature>
<evidence type="ECO:0000256" key="18">
    <source>
        <dbReference type="ARBA" id="ARBA00048493"/>
    </source>
</evidence>
<feature type="domain" description="Nucleotidyl transferase" evidence="21">
    <location>
        <begin position="19"/>
        <end position="233"/>
    </location>
</feature>
<dbReference type="EMBL" id="DYVR01000001">
    <property type="protein sequence ID" value="HJF84038.1"/>
    <property type="molecule type" value="Genomic_DNA"/>
</dbReference>
<feature type="binding site" evidence="20">
    <location>
        <position position="116"/>
    </location>
    <ligand>
        <name>Mg(2+)</name>
        <dbReference type="ChEBI" id="CHEBI:18420"/>
    </ligand>
</feature>
<feature type="region of interest" description="Linker" evidence="20">
    <location>
        <begin position="244"/>
        <end position="264"/>
    </location>
</feature>
<feature type="binding site" evidence="20">
    <location>
        <begin position="22"/>
        <end position="25"/>
    </location>
    <ligand>
        <name>UDP-N-acetyl-alpha-D-glucosamine</name>
        <dbReference type="ChEBI" id="CHEBI:57705"/>
    </ligand>
</feature>
<dbReference type="InterPro" id="IPR029044">
    <property type="entry name" value="Nucleotide-diphossugar_trans"/>
</dbReference>
<dbReference type="GO" id="GO:0019134">
    <property type="term" value="F:glucosamine-1-phosphate N-acetyltransferase activity"/>
    <property type="evidence" value="ECO:0007669"/>
    <property type="project" value="UniProtKB-UniRule"/>
</dbReference>
<feature type="binding site" evidence="20">
    <location>
        <position position="241"/>
    </location>
    <ligand>
        <name>UDP-N-acetyl-alpha-D-glucosamine</name>
        <dbReference type="ChEBI" id="CHEBI:57705"/>
    </ligand>
</feature>
<comment type="subunit">
    <text evidence="20">Homotrimer.</text>
</comment>
<feature type="region of interest" description="N-acetyltransferase" evidence="20">
    <location>
        <begin position="265"/>
        <end position="467"/>
    </location>
</feature>
<evidence type="ECO:0000313" key="23">
    <source>
        <dbReference type="Proteomes" id="UP000780768"/>
    </source>
</evidence>
<feature type="binding site" evidence="20">
    <location>
        <position position="379"/>
    </location>
    <ligand>
        <name>UDP-N-acetyl-alpha-D-glucosamine</name>
        <dbReference type="ChEBI" id="CHEBI:57705"/>
    </ligand>
</feature>
<comment type="similarity">
    <text evidence="4 20">In the C-terminal section; belongs to the transferase hexapeptide repeat family.</text>
</comment>
<dbReference type="Proteomes" id="UP000780768">
    <property type="component" value="Unassembled WGS sequence"/>
</dbReference>
<evidence type="ECO:0000256" key="2">
    <source>
        <dbReference type="ARBA" id="ARBA00005166"/>
    </source>
</evidence>
<evidence type="ECO:0000313" key="22">
    <source>
        <dbReference type="EMBL" id="HJF84038.1"/>
    </source>
</evidence>
<evidence type="ECO:0000256" key="4">
    <source>
        <dbReference type="ARBA" id="ARBA00007707"/>
    </source>
</evidence>
<comment type="function">
    <text evidence="19 20">Catalyzes the last two sequential reactions in the de novo biosynthetic pathway for UDP-N-acetylglucosamine (UDP-GlcNAc). The C-terminal domain catalyzes the transfer of acetyl group from acetyl coenzyme A to glucosamine-1-phosphate (GlcN-1-P) to produce N-acetylglucosamine-1-phosphate (GlcNAc-1-P), which is converted into UDP-GlcNAc by the transfer of uridine 5-monophosphate (from uridine 5-triphosphate), a reaction catalyzed by the N-terminal domain.</text>
</comment>
<comment type="cofactor">
    <cofactor evidence="20">
        <name>Mg(2+)</name>
        <dbReference type="ChEBI" id="CHEBI:18420"/>
    </cofactor>
    <text evidence="20">Binds 1 Mg(2+) ion per subunit.</text>
</comment>
<sequence>MKSEQRKVNFTVKSDGLITIILAAGKGTRMKSKLPKVLHCAGGKPMVKHVLDAAKEAGSTHNIVVVGFGHEQVQQALAGQAEIVLQEEQLGTGHAVMQAQPLIKDYDASVMVLCGDTPLVTGSMLKKFYAEHVSSGAKASVLTTIMPDPFGYGRVIRGEDGSVEKIVEQKDASEIELAIDEINTGIYCFNAQALFDSLKKVNNNNAQGEYYLPDVLSILREEGQKINASIADNYEDTLGINSREQLANAEKIIRQRKNRQLMAQGVTLMDPATTYIDYDVQIGQDTVIYPSTWIEGDSKIGANCKIGPNSRLNNVVMGDNVEAMFVFGEDCEVADNVKMGPYVHLRPNTKIAAKVKIGNFVEVKNSTIGEGSKLPHLSYIGDTDMGSGVNMGCGTITVNYDGKNKFRTVIGDDCFIGCNSNLVAPVKINNGAYVGAGSTITKEVPENALAIARERQKNIEHWKDKRK</sequence>
<keyword evidence="12 20" id="KW-0133">Cell shape</keyword>
<feature type="binding site" evidence="20">
    <location>
        <position position="364"/>
    </location>
    <ligand>
        <name>UDP-N-acetyl-alpha-D-glucosamine</name>
        <dbReference type="ChEBI" id="CHEBI:57705"/>
    </ligand>
</feature>
<keyword evidence="11 20" id="KW-0460">Magnesium</keyword>
<dbReference type="GO" id="GO:0006048">
    <property type="term" value="P:UDP-N-acetylglucosamine biosynthetic process"/>
    <property type="evidence" value="ECO:0007669"/>
    <property type="project" value="InterPro"/>
</dbReference>
<feature type="region of interest" description="Pyrophosphorylase" evidence="20">
    <location>
        <begin position="1"/>
        <end position="243"/>
    </location>
</feature>
<evidence type="ECO:0000256" key="10">
    <source>
        <dbReference type="ARBA" id="ARBA00022737"/>
    </source>
</evidence>
<evidence type="ECO:0000256" key="5">
    <source>
        <dbReference type="ARBA" id="ARBA00007947"/>
    </source>
</evidence>
<reference evidence="22" key="1">
    <citation type="journal article" date="2021" name="PeerJ">
        <title>Extensive microbial diversity within the chicken gut microbiome revealed by metagenomics and culture.</title>
        <authorList>
            <person name="Gilroy R."/>
            <person name="Ravi A."/>
            <person name="Getino M."/>
            <person name="Pursley I."/>
            <person name="Horton D.L."/>
            <person name="Alikhan N.F."/>
            <person name="Baker D."/>
            <person name="Gharbi K."/>
            <person name="Hall N."/>
            <person name="Watson M."/>
            <person name="Adriaenssens E.M."/>
            <person name="Foster-Nyarko E."/>
            <person name="Jarju S."/>
            <person name="Secka A."/>
            <person name="Antonio M."/>
            <person name="Oren A."/>
            <person name="Chaudhuri R.R."/>
            <person name="La Ragione R."/>
            <person name="Hildebrand F."/>
            <person name="Pallen M.J."/>
        </authorList>
    </citation>
    <scope>NUCLEOTIDE SEQUENCE</scope>
    <source>
        <strain evidence="22">7318</strain>
    </source>
</reference>
<keyword evidence="15 20" id="KW-0012">Acyltransferase</keyword>
<evidence type="ECO:0000256" key="7">
    <source>
        <dbReference type="ARBA" id="ARBA00022679"/>
    </source>
</evidence>
<dbReference type="AlphaFoldDB" id="A0A921HKW3"/>
<feature type="binding site" evidence="20">
    <location>
        <position position="183"/>
    </location>
    <ligand>
        <name>UDP-N-acetyl-alpha-D-glucosamine</name>
        <dbReference type="ChEBI" id="CHEBI:57705"/>
    </ligand>
</feature>
<organism evidence="22 23">
    <name type="scientific">Megamonas hypermegale</name>
    <dbReference type="NCBI Taxonomy" id="158847"/>
    <lineage>
        <taxon>Bacteria</taxon>
        <taxon>Bacillati</taxon>
        <taxon>Bacillota</taxon>
        <taxon>Negativicutes</taxon>
        <taxon>Selenomonadales</taxon>
        <taxon>Selenomonadaceae</taxon>
        <taxon>Megamonas</taxon>
    </lineage>
</organism>
<evidence type="ECO:0000256" key="8">
    <source>
        <dbReference type="ARBA" id="ARBA00022695"/>
    </source>
</evidence>
<protein>
    <recommendedName>
        <fullName evidence="20">Bifunctional protein GlmU</fullName>
    </recommendedName>
    <domain>
        <recommendedName>
            <fullName evidence="20">UDP-N-acetylglucosamine pyrophosphorylase</fullName>
            <ecNumber evidence="20">2.7.7.23</ecNumber>
        </recommendedName>
        <alternativeName>
            <fullName evidence="20">N-acetylglucosamine-1-phosphate uridyltransferase</fullName>
        </alternativeName>
    </domain>
    <domain>
        <recommendedName>
            <fullName evidence="20">Glucosamine-1-phosphate N-acetyltransferase</fullName>
            <ecNumber evidence="20">2.3.1.157</ecNumber>
        </recommendedName>
    </domain>
</protein>
<dbReference type="EC" id="2.3.1.157" evidence="20"/>
<feature type="binding site" evidence="20">
    <location>
        <position position="168"/>
    </location>
    <ligand>
        <name>UDP-N-acetyl-alpha-D-glucosamine</name>
        <dbReference type="ChEBI" id="CHEBI:57705"/>
    </ligand>
</feature>
<keyword evidence="8 20" id="KW-0548">Nucleotidyltransferase</keyword>
<dbReference type="NCBIfam" id="NF010934">
    <property type="entry name" value="PRK14354.1"/>
    <property type="match status" value="1"/>
</dbReference>
<dbReference type="RefSeq" id="WP_289548469.1">
    <property type="nucleotide sequence ID" value="NZ_CALENV010000004.1"/>
</dbReference>
<dbReference type="GO" id="GO:0008360">
    <property type="term" value="P:regulation of cell shape"/>
    <property type="evidence" value="ECO:0007669"/>
    <property type="project" value="UniProtKB-KW"/>
</dbReference>
<dbReference type="SUPFAM" id="SSF53448">
    <property type="entry name" value="Nucleotide-diphospho-sugar transferases"/>
    <property type="match status" value="1"/>
</dbReference>
<evidence type="ECO:0000256" key="13">
    <source>
        <dbReference type="ARBA" id="ARBA00022984"/>
    </source>
</evidence>
<feature type="binding site" evidence="20">
    <location>
        <position position="86"/>
    </location>
    <ligand>
        <name>UDP-N-acetyl-alpha-D-glucosamine</name>
        <dbReference type="ChEBI" id="CHEBI:57705"/>
    </ligand>
</feature>
<feature type="binding site" evidence="20">
    <location>
        <position position="390"/>
    </location>
    <ligand>
        <name>UDP-N-acetyl-alpha-D-glucosamine</name>
        <dbReference type="ChEBI" id="CHEBI:57705"/>
    </ligand>
</feature>
<dbReference type="InterPro" id="IPR050065">
    <property type="entry name" value="GlmU-like"/>
</dbReference>
<dbReference type="CDD" id="cd02540">
    <property type="entry name" value="GT2_GlmU_N_bac"/>
    <property type="match status" value="1"/>
</dbReference>
<feature type="binding site" evidence="20">
    <location>
        <position position="241"/>
    </location>
    <ligand>
        <name>Mg(2+)</name>
        <dbReference type="ChEBI" id="CHEBI:18420"/>
    </ligand>
</feature>
<keyword evidence="6 20" id="KW-0963">Cytoplasm</keyword>
<dbReference type="InterPro" id="IPR005835">
    <property type="entry name" value="NTP_transferase_dom"/>
</dbReference>
<evidence type="ECO:0000259" key="21">
    <source>
        <dbReference type="Pfam" id="PF00483"/>
    </source>
</evidence>
<comment type="similarity">
    <text evidence="5 20">In the N-terminal section; belongs to the N-acetylglucosamine-1-phosphate uridyltransferase family.</text>
</comment>
<evidence type="ECO:0000256" key="9">
    <source>
        <dbReference type="ARBA" id="ARBA00022723"/>
    </source>
</evidence>
<dbReference type="SUPFAM" id="SSF51161">
    <property type="entry name" value="Trimeric LpxA-like enzymes"/>
    <property type="match status" value="1"/>
</dbReference>
<evidence type="ECO:0000256" key="1">
    <source>
        <dbReference type="ARBA" id="ARBA00004496"/>
    </source>
</evidence>
<keyword evidence="16 20" id="KW-0961">Cell wall biogenesis/degradation</keyword>
<dbReference type="EC" id="2.7.7.23" evidence="20"/>
<accession>A0A921HKW3</accession>
<name>A0A921HKW3_9FIRM</name>
<feature type="binding site" evidence="20">
    <location>
        <position position="453"/>
    </location>
    <ligand>
        <name>acetyl-CoA</name>
        <dbReference type="ChEBI" id="CHEBI:57288"/>
    </ligand>
</feature>
<keyword evidence="10 20" id="KW-0677">Repeat</keyword>
<evidence type="ECO:0000256" key="11">
    <source>
        <dbReference type="ARBA" id="ARBA00022842"/>
    </source>
</evidence>
<dbReference type="GO" id="GO:0016020">
    <property type="term" value="C:membrane"/>
    <property type="evidence" value="ECO:0007669"/>
    <property type="project" value="GOC"/>
</dbReference>
<dbReference type="InterPro" id="IPR011004">
    <property type="entry name" value="Trimer_LpxA-like_sf"/>
</dbReference>
<gene>
    <name evidence="20 22" type="primary">glmU</name>
    <name evidence="22" type="ORF">K8V65_00010</name>
</gene>
<feature type="binding site" evidence="20">
    <location>
        <position position="436"/>
    </location>
    <ligand>
        <name>acetyl-CoA</name>
        <dbReference type="ChEBI" id="CHEBI:57288"/>
    </ligand>
</feature>
<feature type="active site" description="Proton acceptor" evidence="20">
    <location>
        <position position="376"/>
    </location>
</feature>
<feature type="binding site" evidence="20">
    <location>
        <position position="346"/>
    </location>
    <ligand>
        <name>UDP-N-acetyl-alpha-D-glucosamine</name>
        <dbReference type="ChEBI" id="CHEBI:57705"/>
    </ligand>
</feature>
<dbReference type="PANTHER" id="PTHR43584:SF3">
    <property type="entry name" value="BIFUNCTIONAL PROTEIN GLMU"/>
    <property type="match status" value="1"/>
</dbReference>
<keyword evidence="9 20" id="KW-0479">Metal-binding</keyword>
<dbReference type="GO" id="GO:0000902">
    <property type="term" value="P:cell morphogenesis"/>
    <property type="evidence" value="ECO:0007669"/>
    <property type="project" value="UniProtKB-UniRule"/>
</dbReference>
<comment type="caution">
    <text evidence="22">The sequence shown here is derived from an EMBL/GenBank/DDBJ whole genome shotgun (WGS) entry which is preliminary data.</text>
</comment>